<dbReference type="EMBL" id="JANPWB010000008">
    <property type="protein sequence ID" value="KAJ1162355.1"/>
    <property type="molecule type" value="Genomic_DNA"/>
</dbReference>
<sequence>MGFPEDGVSGSSLDSVLPQFKLLPGVALPNHQFVIGVLLQEWKDPGCIALPRFMSKLYPLEDMDLKLPESVHVDLVVASLVCRSSMAEENILKDGAGKKVDSSVKKAYAGAQLAL</sequence>
<dbReference type="AlphaFoldDB" id="A0AAV7SEL9"/>
<proteinExistence type="predicted"/>
<comment type="caution">
    <text evidence="1">The sequence shown here is derived from an EMBL/GenBank/DDBJ whole genome shotgun (WGS) entry which is preliminary data.</text>
</comment>
<gene>
    <name evidence="1" type="ORF">NDU88_002823</name>
</gene>
<evidence type="ECO:0000313" key="1">
    <source>
        <dbReference type="EMBL" id="KAJ1162355.1"/>
    </source>
</evidence>
<protein>
    <submittedName>
        <fullName evidence="1">Uncharacterized protein</fullName>
    </submittedName>
</protein>
<accession>A0AAV7SEL9</accession>
<evidence type="ECO:0000313" key="2">
    <source>
        <dbReference type="Proteomes" id="UP001066276"/>
    </source>
</evidence>
<keyword evidence="2" id="KW-1185">Reference proteome</keyword>
<organism evidence="1 2">
    <name type="scientific">Pleurodeles waltl</name>
    <name type="common">Iberian ribbed newt</name>
    <dbReference type="NCBI Taxonomy" id="8319"/>
    <lineage>
        <taxon>Eukaryota</taxon>
        <taxon>Metazoa</taxon>
        <taxon>Chordata</taxon>
        <taxon>Craniata</taxon>
        <taxon>Vertebrata</taxon>
        <taxon>Euteleostomi</taxon>
        <taxon>Amphibia</taxon>
        <taxon>Batrachia</taxon>
        <taxon>Caudata</taxon>
        <taxon>Salamandroidea</taxon>
        <taxon>Salamandridae</taxon>
        <taxon>Pleurodelinae</taxon>
        <taxon>Pleurodeles</taxon>
    </lineage>
</organism>
<name>A0AAV7SEL9_PLEWA</name>
<dbReference type="Gene3D" id="1.10.287.3160">
    <property type="match status" value="1"/>
</dbReference>
<dbReference type="Proteomes" id="UP001066276">
    <property type="component" value="Chromosome 4_2"/>
</dbReference>
<reference evidence="1" key="1">
    <citation type="journal article" date="2022" name="bioRxiv">
        <title>Sequencing and chromosome-scale assembly of the giantPleurodeles waltlgenome.</title>
        <authorList>
            <person name="Brown T."/>
            <person name="Elewa A."/>
            <person name="Iarovenko S."/>
            <person name="Subramanian E."/>
            <person name="Araus A.J."/>
            <person name="Petzold A."/>
            <person name="Susuki M."/>
            <person name="Suzuki K.-i.T."/>
            <person name="Hayashi T."/>
            <person name="Toyoda A."/>
            <person name="Oliveira C."/>
            <person name="Osipova E."/>
            <person name="Leigh N.D."/>
            <person name="Simon A."/>
            <person name="Yun M.H."/>
        </authorList>
    </citation>
    <scope>NUCLEOTIDE SEQUENCE</scope>
    <source>
        <strain evidence="1">20211129_DDA</strain>
        <tissue evidence="1">Liver</tissue>
    </source>
</reference>